<proteinExistence type="predicted"/>
<evidence type="ECO:0000313" key="1">
    <source>
        <dbReference type="EMBL" id="CAG8822338.1"/>
    </source>
</evidence>
<name>A0A9N9PHZ1_9GLOM</name>
<dbReference type="AlphaFoldDB" id="A0A9N9PHZ1"/>
<dbReference type="Proteomes" id="UP000789405">
    <property type="component" value="Unassembled WGS sequence"/>
</dbReference>
<organism evidence="1 2">
    <name type="scientific">Dentiscutata erythropus</name>
    <dbReference type="NCBI Taxonomy" id="1348616"/>
    <lineage>
        <taxon>Eukaryota</taxon>
        <taxon>Fungi</taxon>
        <taxon>Fungi incertae sedis</taxon>
        <taxon>Mucoromycota</taxon>
        <taxon>Glomeromycotina</taxon>
        <taxon>Glomeromycetes</taxon>
        <taxon>Diversisporales</taxon>
        <taxon>Gigasporaceae</taxon>
        <taxon>Dentiscutata</taxon>
    </lineage>
</organism>
<feature type="non-terminal residue" evidence="1">
    <location>
        <position position="1"/>
    </location>
</feature>
<reference evidence="1" key="1">
    <citation type="submission" date="2021-06" db="EMBL/GenBank/DDBJ databases">
        <authorList>
            <person name="Kallberg Y."/>
            <person name="Tangrot J."/>
            <person name="Rosling A."/>
        </authorList>
    </citation>
    <scope>NUCLEOTIDE SEQUENCE</scope>
    <source>
        <strain evidence="1">MA453B</strain>
    </source>
</reference>
<gene>
    <name evidence="1" type="ORF">DERYTH_LOCUS27278</name>
</gene>
<keyword evidence="2" id="KW-1185">Reference proteome</keyword>
<protein>
    <submittedName>
        <fullName evidence="1">27535_t:CDS:1</fullName>
    </submittedName>
</protein>
<evidence type="ECO:0000313" key="2">
    <source>
        <dbReference type="Proteomes" id="UP000789405"/>
    </source>
</evidence>
<dbReference type="EMBL" id="CAJVPY010061982">
    <property type="protein sequence ID" value="CAG8822338.1"/>
    <property type="molecule type" value="Genomic_DNA"/>
</dbReference>
<sequence length="39" mass="4191">SAITIKMADINEAYGITIGMVEVKYVASTVAIKMMKVTV</sequence>
<comment type="caution">
    <text evidence="1">The sequence shown here is derived from an EMBL/GenBank/DDBJ whole genome shotgun (WGS) entry which is preliminary data.</text>
</comment>
<accession>A0A9N9PHZ1</accession>